<accession>A0A1I0UAP9</accession>
<dbReference type="AlphaFoldDB" id="A0A1I0UAP9"/>
<feature type="non-terminal residue" evidence="1">
    <location>
        <position position="1"/>
    </location>
</feature>
<dbReference type="STRING" id="150248.SAMN05216169_11101"/>
<evidence type="ECO:0000313" key="1">
    <source>
        <dbReference type="EMBL" id="SFA60306.1"/>
    </source>
</evidence>
<keyword evidence="2" id="KW-1185">Reference proteome</keyword>
<reference evidence="2" key="1">
    <citation type="submission" date="2016-10" db="EMBL/GenBank/DDBJ databases">
        <authorList>
            <person name="Varghese N."/>
            <person name="Submissions S."/>
        </authorList>
    </citation>
    <scope>NUCLEOTIDE SEQUENCE [LARGE SCALE GENOMIC DNA]</scope>
    <source>
        <strain evidence="2">K1</strain>
    </source>
</reference>
<organism evidence="1 2">
    <name type="scientific">Anoxybacillus pushchinoensis</name>
    <dbReference type="NCBI Taxonomy" id="150248"/>
    <lineage>
        <taxon>Bacteria</taxon>
        <taxon>Bacillati</taxon>
        <taxon>Bacillota</taxon>
        <taxon>Bacilli</taxon>
        <taxon>Bacillales</taxon>
        <taxon>Anoxybacillaceae</taxon>
        <taxon>Anoxybacillus</taxon>
    </lineage>
</organism>
<protein>
    <submittedName>
        <fullName evidence="1">Uncharacterized protein</fullName>
    </submittedName>
</protein>
<name>A0A1I0UAP9_9BACL</name>
<sequence>GRAIPPRLSLSLRSRSLLAKDDEAYEFYHDEIDELLIPAKYVKKLPNPLLLEALMYVEWV</sequence>
<dbReference type="Proteomes" id="UP000198979">
    <property type="component" value="Unassembled WGS sequence"/>
</dbReference>
<gene>
    <name evidence="1" type="ORF">SAMN05216169_11101</name>
</gene>
<proteinExistence type="predicted"/>
<evidence type="ECO:0000313" key="2">
    <source>
        <dbReference type="Proteomes" id="UP000198979"/>
    </source>
</evidence>
<dbReference type="EMBL" id="FOJQ01000110">
    <property type="protein sequence ID" value="SFA60306.1"/>
    <property type="molecule type" value="Genomic_DNA"/>
</dbReference>